<keyword evidence="2" id="KW-1185">Reference proteome</keyword>
<reference evidence="3" key="1">
    <citation type="submission" date="2017-02" db="UniProtKB">
        <authorList>
            <consortium name="WormBaseParasite"/>
        </authorList>
    </citation>
    <scope>IDENTIFICATION</scope>
</reference>
<evidence type="ECO:0000313" key="1">
    <source>
        <dbReference type="EMBL" id="VDD97337.1"/>
    </source>
</evidence>
<evidence type="ECO:0000313" key="2">
    <source>
        <dbReference type="Proteomes" id="UP000274131"/>
    </source>
</evidence>
<reference evidence="1 2" key="2">
    <citation type="submission" date="2018-10" db="EMBL/GenBank/DDBJ databases">
        <authorList>
            <consortium name="Pathogen Informatics"/>
        </authorList>
    </citation>
    <scope>NUCLEOTIDE SEQUENCE [LARGE SCALE GENOMIC DNA]</scope>
</reference>
<dbReference type="InterPro" id="IPR029063">
    <property type="entry name" value="SAM-dependent_MTases_sf"/>
</dbReference>
<accession>A0A0N4VPJ2</accession>
<dbReference type="EMBL" id="UXUI01013431">
    <property type="protein sequence ID" value="VDD97337.1"/>
    <property type="molecule type" value="Genomic_DNA"/>
</dbReference>
<dbReference type="SUPFAM" id="SSF53335">
    <property type="entry name" value="S-adenosyl-L-methionine-dependent methyltransferases"/>
    <property type="match status" value="1"/>
</dbReference>
<proteinExistence type="predicted"/>
<dbReference type="AlphaFoldDB" id="A0A0N4VPJ2"/>
<gene>
    <name evidence="1" type="ORF">EVEC_LOCUS12088</name>
</gene>
<name>A0A0N4VPJ2_ENTVE</name>
<dbReference type="Gene3D" id="3.40.50.150">
    <property type="entry name" value="Vaccinia Virus protein VP39"/>
    <property type="match status" value="1"/>
</dbReference>
<dbReference type="Proteomes" id="UP000274131">
    <property type="component" value="Unassembled WGS sequence"/>
</dbReference>
<sequence>MVHRFGFLFRAVIIRELGLVDIPNLVLSIVKLKWGKRGSSNAPTKDWKMDYMYVPSRYLKESLSLIFATNILQTNTADRTFLSIGLGAGAVNGFIHEKLKDVNIKIVEIDPAILNVAKKYFSYADDDTQQCIIKDGKIFLQESVQNGLCFAFFFLLY</sequence>
<dbReference type="WBParaSite" id="EVEC_0001292101-mRNA-1">
    <property type="protein sequence ID" value="EVEC_0001292101-mRNA-1"/>
    <property type="gene ID" value="EVEC_0001292101"/>
</dbReference>
<organism evidence="3">
    <name type="scientific">Enterobius vermicularis</name>
    <name type="common">Human pinworm</name>
    <dbReference type="NCBI Taxonomy" id="51028"/>
    <lineage>
        <taxon>Eukaryota</taxon>
        <taxon>Metazoa</taxon>
        <taxon>Ecdysozoa</taxon>
        <taxon>Nematoda</taxon>
        <taxon>Chromadorea</taxon>
        <taxon>Rhabditida</taxon>
        <taxon>Spirurina</taxon>
        <taxon>Oxyuridomorpha</taxon>
        <taxon>Oxyuroidea</taxon>
        <taxon>Oxyuridae</taxon>
        <taxon>Enterobius</taxon>
    </lineage>
</organism>
<evidence type="ECO:0000313" key="3">
    <source>
        <dbReference type="WBParaSite" id="EVEC_0001292101-mRNA-1"/>
    </source>
</evidence>
<protein>
    <submittedName>
        <fullName evidence="3">PABS domain-containing protein</fullName>
    </submittedName>
</protein>
<dbReference type="OrthoDB" id="2016285at2759"/>